<protein>
    <submittedName>
        <fullName evidence="1">Uncharacterized protein</fullName>
    </submittedName>
</protein>
<keyword evidence="2" id="KW-1185">Reference proteome</keyword>
<dbReference type="AlphaFoldDB" id="A0AAD5XFC8"/>
<name>A0AAD5XFC8_9FUNG</name>
<evidence type="ECO:0000313" key="1">
    <source>
        <dbReference type="EMBL" id="KAJ3117576.1"/>
    </source>
</evidence>
<comment type="caution">
    <text evidence="1">The sequence shown here is derived from an EMBL/GenBank/DDBJ whole genome shotgun (WGS) entry which is preliminary data.</text>
</comment>
<dbReference type="Proteomes" id="UP001211907">
    <property type="component" value="Unassembled WGS sequence"/>
</dbReference>
<gene>
    <name evidence="1" type="ORF">HK100_000797</name>
</gene>
<sequence length="286" mass="31908">MRLFKVGESSAETATRKIDAKDKNNVINSIATASFATRALVAEAVALETNISWKETLRSPTVLSLARRKADLLKLACASLELKTDQDRQKLLILKRRIADRKDALAYATQTVIPRFVADESIKEHDLENLRRVQRSANSNIHATAFGNISTHEPSKSVAPIKIPSHQLALNEKYQFLLESTNLRNFSNPQTAISLFYETPLEFRFVNVGFSGFGNYYLYGREKFNAALGYAIHMTIIMCQYLGVGWLPFQLVCAGSHSHAKAGALDMRGLVHEAIGTEDESDVDFK</sequence>
<organism evidence="1 2">
    <name type="scientific">Physocladia obscura</name>
    <dbReference type="NCBI Taxonomy" id="109957"/>
    <lineage>
        <taxon>Eukaryota</taxon>
        <taxon>Fungi</taxon>
        <taxon>Fungi incertae sedis</taxon>
        <taxon>Chytridiomycota</taxon>
        <taxon>Chytridiomycota incertae sedis</taxon>
        <taxon>Chytridiomycetes</taxon>
        <taxon>Chytridiales</taxon>
        <taxon>Chytriomycetaceae</taxon>
        <taxon>Physocladia</taxon>
    </lineage>
</organism>
<evidence type="ECO:0000313" key="2">
    <source>
        <dbReference type="Proteomes" id="UP001211907"/>
    </source>
</evidence>
<accession>A0AAD5XFC8</accession>
<dbReference type="EMBL" id="JADGJH010001160">
    <property type="protein sequence ID" value="KAJ3117576.1"/>
    <property type="molecule type" value="Genomic_DNA"/>
</dbReference>
<reference evidence="1" key="1">
    <citation type="submission" date="2020-05" db="EMBL/GenBank/DDBJ databases">
        <title>Phylogenomic resolution of chytrid fungi.</title>
        <authorList>
            <person name="Stajich J.E."/>
            <person name="Amses K."/>
            <person name="Simmons R."/>
            <person name="Seto K."/>
            <person name="Myers J."/>
            <person name="Bonds A."/>
            <person name="Quandt C.A."/>
            <person name="Barry K."/>
            <person name="Liu P."/>
            <person name="Grigoriev I."/>
            <person name="Longcore J.E."/>
            <person name="James T.Y."/>
        </authorList>
    </citation>
    <scope>NUCLEOTIDE SEQUENCE</scope>
    <source>
        <strain evidence="1">JEL0513</strain>
    </source>
</reference>
<proteinExistence type="predicted"/>